<dbReference type="EMBL" id="CM035433">
    <property type="protein sequence ID" value="KAH7293253.1"/>
    <property type="molecule type" value="Genomic_DNA"/>
</dbReference>
<gene>
    <name evidence="1" type="ORF">KP509_28G017700</name>
</gene>
<dbReference type="AlphaFoldDB" id="A0A8T2RCM1"/>
<reference evidence="1" key="1">
    <citation type="submission" date="2021-08" db="EMBL/GenBank/DDBJ databases">
        <title>WGS assembly of Ceratopteris richardii.</title>
        <authorList>
            <person name="Marchant D.B."/>
            <person name="Chen G."/>
            <person name="Jenkins J."/>
            <person name="Shu S."/>
            <person name="Leebens-Mack J."/>
            <person name="Grimwood J."/>
            <person name="Schmutz J."/>
            <person name="Soltis P."/>
            <person name="Soltis D."/>
            <person name="Chen Z.-H."/>
        </authorList>
    </citation>
    <scope>NUCLEOTIDE SEQUENCE</scope>
    <source>
        <strain evidence="1">Whitten #5841</strain>
        <tissue evidence="1">Leaf</tissue>
    </source>
</reference>
<name>A0A8T2RCM1_CERRI</name>
<dbReference type="Proteomes" id="UP000825935">
    <property type="component" value="Chromosome 28"/>
</dbReference>
<keyword evidence="2" id="KW-1185">Reference proteome</keyword>
<evidence type="ECO:0000313" key="1">
    <source>
        <dbReference type="EMBL" id="KAH7293253.1"/>
    </source>
</evidence>
<evidence type="ECO:0000313" key="2">
    <source>
        <dbReference type="Proteomes" id="UP000825935"/>
    </source>
</evidence>
<sequence length="29" mass="3417">MLVCKKRVLFSPNESVFEYKGMQLGEVKR</sequence>
<proteinExistence type="predicted"/>
<protein>
    <submittedName>
        <fullName evidence="1">Uncharacterized protein</fullName>
    </submittedName>
</protein>
<organism evidence="1 2">
    <name type="scientific">Ceratopteris richardii</name>
    <name type="common">Triangle waterfern</name>
    <dbReference type="NCBI Taxonomy" id="49495"/>
    <lineage>
        <taxon>Eukaryota</taxon>
        <taxon>Viridiplantae</taxon>
        <taxon>Streptophyta</taxon>
        <taxon>Embryophyta</taxon>
        <taxon>Tracheophyta</taxon>
        <taxon>Polypodiopsida</taxon>
        <taxon>Polypodiidae</taxon>
        <taxon>Polypodiales</taxon>
        <taxon>Pteridineae</taxon>
        <taxon>Pteridaceae</taxon>
        <taxon>Parkerioideae</taxon>
        <taxon>Ceratopteris</taxon>
    </lineage>
</organism>
<comment type="caution">
    <text evidence="1">The sequence shown here is derived from an EMBL/GenBank/DDBJ whole genome shotgun (WGS) entry which is preliminary data.</text>
</comment>
<accession>A0A8T2RCM1</accession>